<dbReference type="InterPro" id="IPR018391">
    <property type="entry name" value="PQQ_b-propeller_rpt"/>
</dbReference>
<dbReference type="Gene3D" id="2.130.10.10">
    <property type="entry name" value="YVTN repeat-like/Quinoprotein amine dehydrogenase"/>
    <property type="match status" value="2"/>
</dbReference>
<dbReference type="Pfam" id="PF13360">
    <property type="entry name" value="PQQ_2"/>
    <property type="match status" value="2"/>
</dbReference>
<organism evidence="3 4">
    <name type="scientific">Brevibacterium linens</name>
    <dbReference type="NCBI Taxonomy" id="1703"/>
    <lineage>
        <taxon>Bacteria</taxon>
        <taxon>Bacillati</taxon>
        <taxon>Actinomycetota</taxon>
        <taxon>Actinomycetes</taxon>
        <taxon>Micrococcales</taxon>
        <taxon>Brevibacteriaceae</taxon>
        <taxon>Brevibacterium</taxon>
    </lineage>
</organism>
<evidence type="ECO:0000256" key="1">
    <source>
        <dbReference type="SAM" id="SignalP"/>
    </source>
</evidence>
<keyword evidence="1" id="KW-0732">Signal</keyword>
<evidence type="ECO:0000313" key="3">
    <source>
        <dbReference type="EMBL" id="KHS52226.1"/>
    </source>
</evidence>
<dbReference type="OrthoDB" id="4797395at2"/>
<accession>A0A0B9A0V4</accession>
<dbReference type="Proteomes" id="UP000031488">
    <property type="component" value="Unassembled WGS sequence"/>
</dbReference>
<dbReference type="PANTHER" id="PTHR34512">
    <property type="entry name" value="CELL SURFACE PROTEIN"/>
    <property type="match status" value="1"/>
</dbReference>
<dbReference type="SMART" id="SM00564">
    <property type="entry name" value="PQQ"/>
    <property type="match status" value="3"/>
</dbReference>
<evidence type="ECO:0000313" key="4">
    <source>
        <dbReference type="Proteomes" id="UP000031488"/>
    </source>
</evidence>
<comment type="caution">
    <text evidence="3">The sequence shown here is derived from an EMBL/GenBank/DDBJ whole genome shotgun (WGS) entry which is preliminary data.</text>
</comment>
<dbReference type="RefSeq" id="WP_039209548.1">
    <property type="nucleotide sequence ID" value="NZ_CP186330.1"/>
</dbReference>
<dbReference type="PROSITE" id="PS51257">
    <property type="entry name" value="PROKAR_LIPOPROTEIN"/>
    <property type="match status" value="1"/>
</dbReference>
<feature type="domain" description="Pyrrolo-quinoline quinone repeat" evidence="2">
    <location>
        <begin position="390"/>
        <end position="461"/>
    </location>
</feature>
<evidence type="ECO:0000259" key="2">
    <source>
        <dbReference type="Pfam" id="PF13360"/>
    </source>
</evidence>
<protein>
    <submittedName>
        <fullName evidence="3">Pyrrolo-quinoline quinone repeat-containing protein</fullName>
    </submittedName>
</protein>
<proteinExistence type="predicted"/>
<dbReference type="InterPro" id="IPR015943">
    <property type="entry name" value="WD40/YVTN_repeat-like_dom_sf"/>
</dbReference>
<dbReference type="EMBL" id="JTJZ01000019">
    <property type="protein sequence ID" value="KHS52226.1"/>
    <property type="molecule type" value="Genomic_DNA"/>
</dbReference>
<feature type="domain" description="Pyrrolo-quinoline quinone repeat" evidence="2">
    <location>
        <begin position="69"/>
        <end position="194"/>
    </location>
</feature>
<sequence length="496" mass="52013">MKRMWAAVAAVGLVALSGCSNDGAAKPEGTPSPTTTPTLAEPVELDFYAAVITDNGADLSLVGDVMSQKLRVVDANGNEKWSIDSNVNEDDGGTEAYSAGENVIVHDYSGSTTAYSWADGQKVWSFDLPDDASSCRPAQSFGSQSTSGSDRLGEGDLILLENSWMNPEEDCEPSAEGDAVVYAIDPETGKEAWPALSVDADGETFGGRLIALAPDRKSGVMSWMDGDESMVTRVTFEDGSHVSIPITEAREVDDTGADYFSVYPTTDPTSLTYVYGSMDGDDPMSSAVMRAAQLNLPADVKPSDSATLAATDQSVDVSMEDTFDAVCGTELSFTADGKPACLQTELFASAVKYQGSDGAAEGWYADAPEASVARIGGLGGPQWEPVDHGDQTIIVVPAADGGIAALDAATGKAVWTTDGPRMREEGETGSWGGQGVLPDVGLIVVTDNKKTTFFNAKTGKPVSDHPAGDYADLSSSQRFVIATNEDTSTMWAVVDK</sequence>
<feature type="chain" id="PRO_5002127253" evidence="1">
    <location>
        <begin position="25"/>
        <end position="496"/>
    </location>
</feature>
<dbReference type="SUPFAM" id="SSF50998">
    <property type="entry name" value="Quinoprotein alcohol dehydrogenase-like"/>
    <property type="match status" value="2"/>
</dbReference>
<gene>
    <name evidence="3" type="ORF">AE0388_1876</name>
</gene>
<feature type="signal peptide" evidence="1">
    <location>
        <begin position="1"/>
        <end position="24"/>
    </location>
</feature>
<keyword evidence="4" id="KW-1185">Reference proteome</keyword>
<dbReference type="InterPro" id="IPR011047">
    <property type="entry name" value="Quinoprotein_ADH-like_sf"/>
</dbReference>
<reference evidence="3 4" key="1">
    <citation type="submission" date="2014-11" db="EMBL/GenBank/DDBJ databases">
        <title>Draft Genome Sequence of Brevibacterium linens AE038-8.</title>
        <authorList>
            <person name="Maizel D."/>
            <person name="Utturkar S.M."/>
            <person name="Brown S.D."/>
            <person name="Ferrero M."/>
            <person name="Rosen B.P."/>
        </authorList>
    </citation>
    <scope>NUCLEOTIDE SEQUENCE [LARGE SCALE GENOMIC DNA]</scope>
    <source>
        <strain evidence="3 4">AE038-8</strain>
    </source>
</reference>
<dbReference type="InterPro" id="IPR002372">
    <property type="entry name" value="PQQ_rpt_dom"/>
</dbReference>
<dbReference type="PANTHER" id="PTHR34512:SF30">
    <property type="entry name" value="OUTER MEMBRANE PROTEIN ASSEMBLY FACTOR BAMB"/>
    <property type="match status" value="1"/>
</dbReference>
<name>A0A0B9A0V4_BRELN</name>
<dbReference type="PATRIC" id="fig|1703.6.peg.1763"/>
<dbReference type="AlphaFoldDB" id="A0A0B9A0V4"/>